<dbReference type="NCBIfam" id="TIGR00647">
    <property type="entry name" value="DNA_bind_WhiA"/>
    <property type="match status" value="1"/>
</dbReference>
<feature type="domain" description="WhiA LAGLIDADG-like" evidence="6">
    <location>
        <begin position="117"/>
        <end position="207"/>
    </location>
</feature>
<dbReference type="InterPro" id="IPR036388">
    <property type="entry name" value="WH-like_DNA-bd_sf"/>
</dbReference>
<keyword evidence="2 4" id="KW-0238">DNA-binding</keyword>
<reference evidence="7 8" key="1">
    <citation type="submission" date="2019-03" db="EMBL/GenBank/DDBJ databases">
        <title>Genomic Encyclopedia of Type Strains, Phase IV (KMG-IV): sequencing the most valuable type-strain genomes for metagenomic binning, comparative biology and taxonomic classification.</title>
        <authorList>
            <person name="Goeker M."/>
        </authorList>
    </citation>
    <scope>NUCLEOTIDE SEQUENCE [LARGE SCALE GENOMIC DNA]</scope>
    <source>
        <strain evidence="7 8">DSM 100055</strain>
    </source>
</reference>
<feature type="domain" description="Sporulation regulator WhiA C-terminal" evidence="5">
    <location>
        <begin position="212"/>
        <end position="291"/>
    </location>
</feature>
<dbReference type="Proteomes" id="UP000294678">
    <property type="component" value="Unassembled WGS sequence"/>
</dbReference>
<dbReference type="InterPro" id="IPR003802">
    <property type="entry name" value="Sporulation_regulator_WhiA"/>
</dbReference>
<gene>
    <name evidence="4" type="primary">whiA</name>
    <name evidence="7" type="ORF">EV215_0824</name>
</gene>
<sequence>MSYTNIVKEEVFLKEIEIEKEKHYELLAILKCKNAILNNKILLKIENLNLANRIYKFLKEFSSLRIHIKYSITKSFGEHKVYIIEIPYQKGYNEFIENLNKLEDKLVRRLADKAVIGFTRGAFLATGYIKEPNKEYALDFFIDLEEGAKLLYKVLRNTGRRVFLTQKKNKHLVYLRNSEDIMDILVMIGAVKSFFEYEEITMVKDIKNKTIREMNWEVANEMKTLDTAQKQINIINYISENYGLDNLSSVLKEAAIVRLNNPEASLTEIANKVGISKSGIRNRFRRLEELYNELIEEN</sequence>
<comment type="caution">
    <text evidence="7">The sequence shown here is derived from an EMBL/GenBank/DDBJ whole genome shotgun (WGS) entry which is preliminary data.</text>
</comment>
<name>A0AA46DZ68_9FUSO</name>
<evidence type="ECO:0000313" key="8">
    <source>
        <dbReference type="Proteomes" id="UP000294678"/>
    </source>
</evidence>
<accession>A0AA46DZ68</accession>
<keyword evidence="1 4" id="KW-0132">Cell division</keyword>
<dbReference type="HAMAP" id="MF_01420">
    <property type="entry name" value="HTH_type_WhiA"/>
    <property type="match status" value="1"/>
</dbReference>
<evidence type="ECO:0000313" key="7">
    <source>
        <dbReference type="EMBL" id="TDT71449.1"/>
    </source>
</evidence>
<dbReference type="Gene3D" id="1.10.10.10">
    <property type="entry name" value="Winged helix-like DNA-binding domain superfamily/Winged helix DNA-binding domain"/>
    <property type="match status" value="1"/>
</dbReference>
<evidence type="ECO:0000256" key="3">
    <source>
        <dbReference type="ARBA" id="ARBA00023306"/>
    </source>
</evidence>
<dbReference type="GO" id="GO:0051301">
    <property type="term" value="P:cell division"/>
    <property type="evidence" value="ECO:0007669"/>
    <property type="project" value="UniProtKB-UniRule"/>
</dbReference>
<dbReference type="Pfam" id="PF02650">
    <property type="entry name" value="HTH_WhiA"/>
    <property type="match status" value="1"/>
</dbReference>
<dbReference type="InterPro" id="IPR027434">
    <property type="entry name" value="Homing_endonucl"/>
</dbReference>
<protein>
    <recommendedName>
        <fullName evidence="4">Probable cell division protein WhiA</fullName>
    </recommendedName>
</protein>
<organism evidence="7 8">
    <name type="scientific">Hypnocyclicus thermotrophus</name>
    <dbReference type="NCBI Taxonomy" id="1627895"/>
    <lineage>
        <taxon>Bacteria</taxon>
        <taxon>Fusobacteriati</taxon>
        <taxon>Fusobacteriota</taxon>
        <taxon>Fusobacteriia</taxon>
        <taxon>Fusobacteriales</taxon>
        <taxon>Fusobacteriaceae</taxon>
        <taxon>Hypnocyclicus</taxon>
    </lineage>
</organism>
<dbReference type="AlphaFoldDB" id="A0AA46DZ68"/>
<evidence type="ECO:0000259" key="5">
    <source>
        <dbReference type="Pfam" id="PF02650"/>
    </source>
</evidence>
<dbReference type="InterPro" id="IPR039518">
    <property type="entry name" value="WhiA_LAGLIDADG_dom"/>
</dbReference>
<evidence type="ECO:0000256" key="1">
    <source>
        <dbReference type="ARBA" id="ARBA00022618"/>
    </source>
</evidence>
<dbReference type="PANTHER" id="PTHR37307">
    <property type="entry name" value="CELL DIVISION PROTEIN WHIA-RELATED"/>
    <property type="match status" value="1"/>
</dbReference>
<comment type="function">
    <text evidence="4">Involved in cell division and chromosome segregation.</text>
</comment>
<dbReference type="GO" id="GO:0003677">
    <property type="term" value="F:DNA binding"/>
    <property type="evidence" value="ECO:0007669"/>
    <property type="project" value="UniProtKB-UniRule"/>
</dbReference>
<dbReference type="GO" id="GO:0043937">
    <property type="term" value="P:regulation of sporulation"/>
    <property type="evidence" value="ECO:0007669"/>
    <property type="project" value="InterPro"/>
</dbReference>
<evidence type="ECO:0000256" key="2">
    <source>
        <dbReference type="ARBA" id="ARBA00023125"/>
    </source>
</evidence>
<dbReference type="InterPro" id="IPR023054">
    <property type="entry name" value="Sporulation_regulator_WhiA_C"/>
</dbReference>
<proteinExistence type="inferred from homology"/>
<dbReference type="RefSeq" id="WP_134112717.1">
    <property type="nucleotide sequence ID" value="NZ_SOBG01000003.1"/>
</dbReference>
<comment type="similarity">
    <text evidence="4">Belongs to the WhiA family.</text>
</comment>
<dbReference type="SUPFAM" id="SSF55608">
    <property type="entry name" value="Homing endonucleases"/>
    <property type="match status" value="1"/>
</dbReference>
<evidence type="ECO:0000256" key="4">
    <source>
        <dbReference type="HAMAP-Rule" id="MF_01420"/>
    </source>
</evidence>
<dbReference type="PANTHER" id="PTHR37307:SF1">
    <property type="entry name" value="CELL DIVISION PROTEIN WHIA-RELATED"/>
    <property type="match status" value="1"/>
</dbReference>
<dbReference type="Pfam" id="PF14527">
    <property type="entry name" value="LAGLIDADG_WhiA"/>
    <property type="match status" value="1"/>
</dbReference>
<evidence type="ECO:0000259" key="6">
    <source>
        <dbReference type="Pfam" id="PF14527"/>
    </source>
</evidence>
<keyword evidence="3 4" id="KW-0131">Cell cycle</keyword>
<dbReference type="EMBL" id="SOBG01000003">
    <property type="protein sequence ID" value="TDT71449.1"/>
    <property type="molecule type" value="Genomic_DNA"/>
</dbReference>
<dbReference type="Gene3D" id="3.10.28.10">
    <property type="entry name" value="Homing endonucleases"/>
    <property type="match status" value="1"/>
</dbReference>
<keyword evidence="8" id="KW-1185">Reference proteome</keyword>